<evidence type="ECO:0000256" key="3">
    <source>
        <dbReference type="SAM" id="MobiDB-lite"/>
    </source>
</evidence>
<organism evidence="4 5">
    <name type="scientific">Sodiomyces alkalinus (strain CBS 110278 / VKM F-3762 / F11)</name>
    <name type="common">Alkaliphilic filamentous fungus</name>
    <dbReference type="NCBI Taxonomy" id="1314773"/>
    <lineage>
        <taxon>Eukaryota</taxon>
        <taxon>Fungi</taxon>
        <taxon>Dikarya</taxon>
        <taxon>Ascomycota</taxon>
        <taxon>Pezizomycotina</taxon>
        <taxon>Sordariomycetes</taxon>
        <taxon>Hypocreomycetidae</taxon>
        <taxon>Glomerellales</taxon>
        <taxon>Plectosphaerellaceae</taxon>
        <taxon>Sodiomyces</taxon>
    </lineage>
</organism>
<dbReference type="AlphaFoldDB" id="A0A3N2PUN6"/>
<dbReference type="Proteomes" id="UP000272025">
    <property type="component" value="Unassembled WGS sequence"/>
</dbReference>
<dbReference type="GeneID" id="39582002"/>
<evidence type="ECO:0000256" key="2">
    <source>
        <dbReference type="ARBA" id="ARBA00043946"/>
    </source>
</evidence>
<feature type="non-terminal residue" evidence="4">
    <location>
        <position position="288"/>
    </location>
</feature>
<sequence>MTPFVYSLMNRQKLPQIIKNLSISCASSLPRSFTFAYILAIILTIILKSTDDRTRRPEQQNMVTKLLEKVQQKVESMASQNYYGTGDQKPPANYDSGFGYGQQDQAAPYGQPPAPQGYPPQNYGQPAELPYTQAGLHPPQGYAAGFDPAPGPTSEKAQYPPGPHPAQQQFGGYPPQDHPQQGYPPQGYPPQGFPPQGYPPQGYGSQPGQGYHAAGSASSAVGGDRAQLMAGLSGKDREKAEFLENKIVRKRGKKAAKKARKEAKKAARGYGGHSSTDSDSEGDLRRLR</sequence>
<keyword evidence="5" id="KW-1185">Reference proteome</keyword>
<protein>
    <recommendedName>
        <fullName evidence="1">Rhodopsin</fullName>
    </recommendedName>
</protein>
<reference evidence="4 5" key="1">
    <citation type="journal article" date="2018" name="Mol. Ecol.">
        <title>The obligate alkalophilic soda-lake fungus Sodiomyces alkalinus has shifted to a protein diet.</title>
        <authorList>
            <person name="Grum-Grzhimaylo A.A."/>
            <person name="Falkoski D.L."/>
            <person name="van den Heuvel J."/>
            <person name="Valero-Jimenez C.A."/>
            <person name="Min B."/>
            <person name="Choi I.G."/>
            <person name="Lipzen A."/>
            <person name="Daum C.G."/>
            <person name="Aanen D.K."/>
            <person name="Tsang A."/>
            <person name="Henrissat B."/>
            <person name="Bilanenko E.N."/>
            <person name="de Vries R.P."/>
            <person name="van Kan J.A.L."/>
            <person name="Grigoriev I.V."/>
            <person name="Debets A.J.M."/>
        </authorList>
    </citation>
    <scope>NUCLEOTIDE SEQUENCE [LARGE SCALE GENOMIC DNA]</scope>
    <source>
        <strain evidence="4 5">F11</strain>
    </source>
</reference>
<feature type="region of interest" description="Disordered" evidence="3">
    <location>
        <begin position="81"/>
        <end position="222"/>
    </location>
</feature>
<dbReference type="Pfam" id="PF02162">
    <property type="entry name" value="XYPPX"/>
    <property type="match status" value="1"/>
</dbReference>
<feature type="region of interest" description="Disordered" evidence="3">
    <location>
        <begin position="251"/>
        <end position="288"/>
    </location>
</feature>
<dbReference type="RefSeq" id="XP_028465852.1">
    <property type="nucleotide sequence ID" value="XM_028613524.1"/>
</dbReference>
<evidence type="ECO:0000256" key="1">
    <source>
        <dbReference type="ARBA" id="ARBA00013487"/>
    </source>
</evidence>
<dbReference type="STRING" id="1314773.A0A3N2PUN6"/>
<gene>
    <name evidence="4" type="ORF">SODALDRAFT_351206</name>
</gene>
<feature type="compositionally biased region" description="Pro residues" evidence="3">
    <location>
        <begin position="186"/>
        <end position="198"/>
    </location>
</feature>
<feature type="compositionally biased region" description="Basic residues" evidence="3">
    <location>
        <begin position="251"/>
        <end position="267"/>
    </location>
</feature>
<dbReference type="InterPro" id="IPR006031">
    <property type="entry name" value="XYPPX"/>
</dbReference>
<dbReference type="EMBL" id="ML119056">
    <property type="protein sequence ID" value="ROT38046.1"/>
    <property type="molecule type" value="Genomic_DNA"/>
</dbReference>
<name>A0A3N2PUN6_SODAK</name>
<evidence type="ECO:0000313" key="5">
    <source>
        <dbReference type="Proteomes" id="UP000272025"/>
    </source>
</evidence>
<proteinExistence type="predicted"/>
<feature type="compositionally biased region" description="Low complexity" evidence="3">
    <location>
        <begin position="199"/>
        <end position="222"/>
    </location>
</feature>
<accession>A0A3N2PUN6</accession>
<evidence type="ECO:0000313" key="4">
    <source>
        <dbReference type="EMBL" id="ROT38046.1"/>
    </source>
</evidence>
<comment type="subcellular location">
    <subcellularLocation>
        <location evidence="2">Cell projection</location>
        <location evidence="2">Rhabdomere membrane</location>
        <topology evidence="2">Multi-pass membrane protein</topology>
    </subcellularLocation>
</comment>
<feature type="compositionally biased region" description="Low complexity" evidence="3">
    <location>
        <begin position="171"/>
        <end position="185"/>
    </location>
</feature>